<evidence type="ECO:0000256" key="3">
    <source>
        <dbReference type="ARBA" id="ARBA00004236"/>
    </source>
</evidence>
<dbReference type="InterPro" id="IPR003594">
    <property type="entry name" value="HATPase_dom"/>
</dbReference>
<dbReference type="Proteomes" id="UP000295633">
    <property type="component" value="Unassembled WGS sequence"/>
</dbReference>
<dbReference type="SUPFAM" id="SSF47384">
    <property type="entry name" value="Homodimeric domain of signal transducing histidine kinase"/>
    <property type="match status" value="1"/>
</dbReference>
<dbReference type="RefSeq" id="WP_133398656.1">
    <property type="nucleotide sequence ID" value="NZ_SMZX01000001.1"/>
</dbReference>
<dbReference type="InterPro" id="IPR003661">
    <property type="entry name" value="HisK_dim/P_dom"/>
</dbReference>
<dbReference type="Pfam" id="PF00512">
    <property type="entry name" value="HisKA"/>
    <property type="match status" value="1"/>
</dbReference>
<feature type="transmembrane region" description="Helical" evidence="14">
    <location>
        <begin position="412"/>
        <end position="438"/>
    </location>
</feature>
<reference evidence="16 17" key="1">
    <citation type="submission" date="2019-03" db="EMBL/GenBank/DDBJ databases">
        <title>Genome Sequencing and Assembly of Various Microbes Isolated from Partially Reclaimed Soil and Acid Mine Drainage (AMD) Site.</title>
        <authorList>
            <person name="Steinbock B."/>
            <person name="Bechtold R."/>
            <person name="Sevigny J.L."/>
            <person name="Thomas D."/>
            <person name="Cuthill L.R."/>
            <person name="Aveiro Johannsen E.J."/>
            <person name="Thomas K."/>
            <person name="Ghosh A."/>
        </authorList>
    </citation>
    <scope>NUCLEOTIDE SEQUENCE [LARGE SCALE GENOMIC DNA]</scope>
    <source>
        <strain evidence="16 17">F-B2</strain>
    </source>
</reference>
<dbReference type="PANTHER" id="PTHR45569">
    <property type="entry name" value="SENSOR PROTEIN KDPD"/>
    <property type="match status" value="1"/>
</dbReference>
<dbReference type="Pfam" id="PF02518">
    <property type="entry name" value="HATPase_c"/>
    <property type="match status" value="1"/>
</dbReference>
<dbReference type="Gene3D" id="3.30.565.10">
    <property type="entry name" value="Histidine kinase-like ATPase, C-terminal domain"/>
    <property type="match status" value="1"/>
</dbReference>
<dbReference type="Gene3D" id="1.10.287.130">
    <property type="match status" value="1"/>
</dbReference>
<dbReference type="SUPFAM" id="SSF55874">
    <property type="entry name" value="ATPase domain of HSP90 chaperone/DNA topoisomerase II/histidine kinase"/>
    <property type="match status" value="1"/>
</dbReference>
<dbReference type="PROSITE" id="PS50109">
    <property type="entry name" value="HIS_KIN"/>
    <property type="match status" value="1"/>
</dbReference>
<dbReference type="GO" id="GO:0000155">
    <property type="term" value="F:phosphorelay sensor kinase activity"/>
    <property type="evidence" value="ECO:0007669"/>
    <property type="project" value="InterPro"/>
</dbReference>
<dbReference type="CDD" id="cd00082">
    <property type="entry name" value="HisKA"/>
    <property type="match status" value="1"/>
</dbReference>
<dbReference type="FunFam" id="3.40.50.620:FF:000112">
    <property type="entry name" value="Sensor histidine kinase KdpD"/>
    <property type="match status" value="1"/>
</dbReference>
<comment type="caution">
    <text evidence="16">The sequence shown here is derived from an EMBL/GenBank/DDBJ whole genome shotgun (WGS) entry which is preliminary data.</text>
</comment>
<evidence type="ECO:0000256" key="11">
    <source>
        <dbReference type="ARBA" id="ARBA00022989"/>
    </source>
</evidence>
<evidence type="ECO:0000256" key="14">
    <source>
        <dbReference type="SAM" id="Phobius"/>
    </source>
</evidence>
<dbReference type="Pfam" id="PF00582">
    <property type="entry name" value="Usp"/>
    <property type="match status" value="1"/>
</dbReference>
<dbReference type="InterPro" id="IPR003852">
    <property type="entry name" value="Sig_transdc_His_kinase_KdpD_N"/>
</dbReference>
<dbReference type="CDD" id="cd00075">
    <property type="entry name" value="HATPase"/>
    <property type="match status" value="1"/>
</dbReference>
<dbReference type="InterPro" id="IPR027417">
    <property type="entry name" value="P-loop_NTPase"/>
</dbReference>
<evidence type="ECO:0000256" key="8">
    <source>
        <dbReference type="ARBA" id="ARBA00022741"/>
    </source>
</evidence>
<feature type="transmembrane region" description="Helical" evidence="14">
    <location>
        <begin position="380"/>
        <end position="400"/>
    </location>
</feature>
<dbReference type="PANTHER" id="PTHR45569:SF1">
    <property type="entry name" value="SENSOR PROTEIN KDPD"/>
    <property type="match status" value="1"/>
</dbReference>
<keyword evidence="11 14" id="KW-1133">Transmembrane helix</keyword>
<keyword evidence="13 14" id="KW-0472">Membrane</keyword>
<dbReference type="Pfam" id="PF02702">
    <property type="entry name" value="KdpD"/>
    <property type="match status" value="1"/>
</dbReference>
<evidence type="ECO:0000313" key="16">
    <source>
        <dbReference type="EMBL" id="TDL45456.1"/>
    </source>
</evidence>
<comment type="subcellular location">
    <subcellularLocation>
        <location evidence="3">Cell membrane</location>
    </subcellularLocation>
    <subcellularLocation>
        <location evidence="2">Membrane</location>
        <topology evidence="2">Multi-pass membrane protein</topology>
    </subcellularLocation>
</comment>
<accession>A0A4R5YJV0</accession>
<dbReference type="Gene3D" id="1.20.120.620">
    <property type="entry name" value="Backbone structure of the membrane domain of e. Coli histidine kinase receptor kdpd"/>
    <property type="match status" value="1"/>
</dbReference>
<dbReference type="Gene3D" id="3.40.50.300">
    <property type="entry name" value="P-loop containing nucleotide triphosphate hydrolases"/>
    <property type="match status" value="1"/>
</dbReference>
<protein>
    <recommendedName>
        <fullName evidence="4">histidine kinase</fullName>
        <ecNumber evidence="4">2.7.13.3</ecNumber>
    </recommendedName>
</protein>
<keyword evidence="7 14" id="KW-0812">Transmembrane</keyword>
<evidence type="ECO:0000256" key="13">
    <source>
        <dbReference type="ARBA" id="ARBA00023136"/>
    </source>
</evidence>
<dbReference type="GO" id="GO:0005524">
    <property type="term" value="F:ATP binding"/>
    <property type="evidence" value="ECO:0007669"/>
    <property type="project" value="UniProtKB-KW"/>
</dbReference>
<evidence type="ECO:0000256" key="10">
    <source>
        <dbReference type="ARBA" id="ARBA00022840"/>
    </source>
</evidence>
<evidence type="ECO:0000256" key="1">
    <source>
        <dbReference type="ARBA" id="ARBA00000085"/>
    </source>
</evidence>
<keyword evidence="12" id="KW-0902">Two-component regulatory system</keyword>
<dbReference type="InterPro" id="IPR005467">
    <property type="entry name" value="His_kinase_dom"/>
</dbReference>
<dbReference type="STRING" id="273677.BW34_01231"/>
<evidence type="ECO:0000256" key="4">
    <source>
        <dbReference type="ARBA" id="ARBA00012438"/>
    </source>
</evidence>
<dbReference type="SUPFAM" id="SSF52402">
    <property type="entry name" value="Adenine nucleotide alpha hydrolases-like"/>
    <property type="match status" value="1"/>
</dbReference>
<dbReference type="EMBL" id="SMZX01000001">
    <property type="protein sequence ID" value="TDL45456.1"/>
    <property type="molecule type" value="Genomic_DNA"/>
</dbReference>
<feature type="transmembrane region" description="Helical" evidence="14">
    <location>
        <begin position="459"/>
        <end position="476"/>
    </location>
</feature>
<dbReference type="GO" id="GO:0005886">
    <property type="term" value="C:plasma membrane"/>
    <property type="evidence" value="ECO:0007669"/>
    <property type="project" value="UniProtKB-SubCell"/>
</dbReference>
<feature type="domain" description="Histidine kinase" evidence="15">
    <location>
        <begin position="612"/>
        <end position="822"/>
    </location>
</feature>
<dbReference type="PRINTS" id="PR00344">
    <property type="entry name" value="BCTRLSENSOR"/>
</dbReference>
<dbReference type="GO" id="GO:0005737">
    <property type="term" value="C:cytoplasm"/>
    <property type="evidence" value="ECO:0007669"/>
    <property type="project" value="UniProtKB-ARBA"/>
</dbReference>
<keyword evidence="10" id="KW-0067">ATP-binding</keyword>
<dbReference type="SMART" id="SM00388">
    <property type="entry name" value="HisKA"/>
    <property type="match status" value="1"/>
</dbReference>
<comment type="catalytic activity">
    <reaction evidence="1">
        <text>ATP + protein L-histidine = ADP + protein N-phospho-L-histidine.</text>
        <dbReference type="EC" id="2.7.13.3"/>
    </reaction>
</comment>
<dbReference type="AlphaFoldDB" id="A0A4R5YJV0"/>
<dbReference type="InterPro" id="IPR025201">
    <property type="entry name" value="KdpD_TM"/>
</dbReference>
<dbReference type="FunFam" id="3.40.50.300:FF:000483">
    <property type="entry name" value="Sensor histidine kinase KdpD"/>
    <property type="match status" value="1"/>
</dbReference>
<dbReference type="EC" id="2.7.13.3" evidence="4"/>
<dbReference type="InterPro" id="IPR006016">
    <property type="entry name" value="UspA"/>
</dbReference>
<dbReference type="Pfam" id="PF13493">
    <property type="entry name" value="DUF4118"/>
    <property type="match status" value="1"/>
</dbReference>
<keyword evidence="6" id="KW-0808">Transferase</keyword>
<evidence type="ECO:0000256" key="9">
    <source>
        <dbReference type="ARBA" id="ARBA00022777"/>
    </source>
</evidence>
<dbReference type="InterPro" id="IPR014729">
    <property type="entry name" value="Rossmann-like_a/b/a_fold"/>
</dbReference>
<dbReference type="InterPro" id="IPR036890">
    <property type="entry name" value="HATPase_C_sf"/>
</dbReference>
<keyword evidence="9 16" id="KW-0418">Kinase</keyword>
<keyword evidence="5" id="KW-0597">Phosphoprotein</keyword>
<dbReference type="SMART" id="SM00387">
    <property type="entry name" value="HATPase_c"/>
    <property type="match status" value="1"/>
</dbReference>
<gene>
    <name evidence="16" type="ORF">E2R54_03045</name>
</gene>
<evidence type="ECO:0000256" key="5">
    <source>
        <dbReference type="ARBA" id="ARBA00022553"/>
    </source>
</evidence>
<evidence type="ECO:0000256" key="12">
    <source>
        <dbReference type="ARBA" id="ARBA00023012"/>
    </source>
</evidence>
<evidence type="ECO:0000256" key="6">
    <source>
        <dbReference type="ARBA" id="ARBA00022679"/>
    </source>
</evidence>
<organism evidence="16 17">
    <name type="scientific">Microbacterium oleivorans</name>
    <dbReference type="NCBI Taxonomy" id="273677"/>
    <lineage>
        <taxon>Bacteria</taxon>
        <taxon>Bacillati</taxon>
        <taxon>Actinomycetota</taxon>
        <taxon>Actinomycetes</taxon>
        <taxon>Micrococcales</taxon>
        <taxon>Microbacteriaceae</taxon>
        <taxon>Microbacterium</taxon>
    </lineage>
</organism>
<evidence type="ECO:0000256" key="2">
    <source>
        <dbReference type="ARBA" id="ARBA00004141"/>
    </source>
</evidence>
<sequence length="827" mass="87536">MGGRGRLRVLLGAAPGVGKTYAMLEEGRRLAGEGTDVVIAVVETHGRAATARMTDGLEQVPRREVTHRGVTLTEMDLAAVIARHPGVALVDELAHTNAPGSTNEKRWEDVRQLLDAGISVISTVNIQHIESLNDVVEQITGAPQRETVPDEVLRTADQVEVVDLAPQALRDRLAGGLVYPAERVDAALSNYFRLGNLTALRELALLWLADEVDQALTSYRAEHGIDSRWEARERVVVTLTGGPEGETLLRRGARIAARSAGGRLLAVHVTSNDGLRSADPGALAEQRALVEKLGGTFHQVVGDDVPTALVEFARSVNATQLVLGVSRRSRLAALVTGPGIGATVIRESGDIDVHIVTHSAAGGRFALPRLGGALSMRRRIAGFALAFLGGPLLTWLLVAFRSTESITSDVLSYQLLVVVVALIGGLWPALWAAVLSGVTLNFFFVEPLYTVQVKSPREVLALALYVITGILVSVVVDRAARTTRVARRAAAEAELLQTVAGSVLRGGGAIEALVEWTREAFRLAGVRLVSGETTLASSGEPLRDGRHTAMPVGDRAVLELHGHDLPASERRILAAIVSQLDAALQRQDLAEVASGLAPLEASDRVRSALLSALSHDLRRPLAAATAAVGGLRSGTYSDRDRDELLQTADESLGTLASLVTDLLDVSRLQAGALAVSLFAIDPADAILPALEELDAGPASVDIHLEPDAAVLADPVLLQRVVVNLLANALRHSPEGRKVRVATSSFGRVVEIRIIDHGPGIPAERRDDVFVPFQRLGDTDNSTGLGLGLALSKGFVEGMGGTLTPEDTPGGGLTMVVSLPVAEEEEHA</sequence>
<proteinExistence type="predicted"/>
<dbReference type="InterPro" id="IPR052023">
    <property type="entry name" value="Histidine_kinase_KdpD"/>
</dbReference>
<dbReference type="InterPro" id="IPR036097">
    <property type="entry name" value="HisK_dim/P_sf"/>
</dbReference>
<dbReference type="Gene3D" id="3.40.50.620">
    <property type="entry name" value="HUPs"/>
    <property type="match status" value="1"/>
</dbReference>
<evidence type="ECO:0000256" key="7">
    <source>
        <dbReference type="ARBA" id="ARBA00022692"/>
    </source>
</evidence>
<evidence type="ECO:0000259" key="15">
    <source>
        <dbReference type="PROSITE" id="PS50109"/>
    </source>
</evidence>
<dbReference type="InterPro" id="IPR038318">
    <property type="entry name" value="KdpD_sf"/>
</dbReference>
<evidence type="ECO:0000313" key="17">
    <source>
        <dbReference type="Proteomes" id="UP000295633"/>
    </source>
</evidence>
<keyword evidence="8" id="KW-0547">Nucleotide-binding</keyword>
<dbReference type="InterPro" id="IPR004358">
    <property type="entry name" value="Sig_transdc_His_kin-like_C"/>
</dbReference>
<name>A0A4R5YJV0_9MICO</name>